<keyword evidence="4" id="KW-1133">Transmembrane helix</keyword>
<comment type="subcellular location">
    <subcellularLocation>
        <location evidence="1">Membrane</location>
        <topology evidence="1">Multi-pass membrane protein</topology>
    </subcellularLocation>
</comment>
<evidence type="ECO:0000256" key="2">
    <source>
        <dbReference type="ARBA" id="ARBA00022448"/>
    </source>
</evidence>
<comment type="caution">
    <text evidence="6">The sequence shown here is derived from an EMBL/GenBank/DDBJ whole genome shotgun (WGS) entry which is preliminary data.</text>
</comment>
<dbReference type="EMBL" id="LFIW01001723">
    <property type="protein sequence ID" value="KZL81221.1"/>
    <property type="molecule type" value="Genomic_DNA"/>
</dbReference>
<evidence type="ECO:0000256" key="5">
    <source>
        <dbReference type="ARBA" id="ARBA00023136"/>
    </source>
</evidence>
<protein>
    <submittedName>
        <fullName evidence="6">Major facilitator superfamily transporter</fullName>
    </submittedName>
</protein>
<evidence type="ECO:0000256" key="3">
    <source>
        <dbReference type="ARBA" id="ARBA00022692"/>
    </source>
</evidence>
<gene>
    <name evidence="6" type="ORF">CI238_11108</name>
</gene>
<keyword evidence="7" id="KW-1185">Reference proteome</keyword>
<organism evidence="6 7">
    <name type="scientific">Colletotrichum incanum</name>
    <name type="common">Soybean anthracnose fungus</name>
    <dbReference type="NCBI Taxonomy" id="1573173"/>
    <lineage>
        <taxon>Eukaryota</taxon>
        <taxon>Fungi</taxon>
        <taxon>Dikarya</taxon>
        <taxon>Ascomycota</taxon>
        <taxon>Pezizomycotina</taxon>
        <taxon>Sordariomycetes</taxon>
        <taxon>Hypocreomycetidae</taxon>
        <taxon>Glomerellales</taxon>
        <taxon>Glomerellaceae</taxon>
        <taxon>Colletotrichum</taxon>
        <taxon>Colletotrichum spaethianum species complex</taxon>
    </lineage>
</organism>
<dbReference type="SUPFAM" id="SSF103473">
    <property type="entry name" value="MFS general substrate transporter"/>
    <property type="match status" value="1"/>
</dbReference>
<keyword evidence="5" id="KW-0472">Membrane</keyword>
<dbReference type="AlphaFoldDB" id="A0A167BE66"/>
<dbReference type="Proteomes" id="UP000076584">
    <property type="component" value="Unassembled WGS sequence"/>
</dbReference>
<dbReference type="InterPro" id="IPR036259">
    <property type="entry name" value="MFS_trans_sf"/>
</dbReference>
<evidence type="ECO:0000313" key="6">
    <source>
        <dbReference type="EMBL" id="KZL81221.1"/>
    </source>
</evidence>
<dbReference type="PANTHER" id="PTHR43791">
    <property type="entry name" value="PERMEASE-RELATED"/>
    <property type="match status" value="1"/>
</dbReference>
<accession>A0A167BE66</accession>
<reference evidence="6 7" key="1">
    <citation type="submission" date="2015-06" db="EMBL/GenBank/DDBJ databases">
        <title>Survival trade-offs in plant roots during colonization by closely related pathogenic and mutualistic fungi.</title>
        <authorList>
            <person name="Hacquard S."/>
            <person name="Kracher B."/>
            <person name="Hiruma K."/>
            <person name="Weinman A."/>
            <person name="Muench P."/>
            <person name="Garrido Oter R."/>
            <person name="Ver Loren van Themaat E."/>
            <person name="Dallerey J.-F."/>
            <person name="Damm U."/>
            <person name="Henrissat B."/>
            <person name="Lespinet O."/>
            <person name="Thon M."/>
            <person name="Kemen E."/>
            <person name="McHardy A.C."/>
            <person name="Schulze-Lefert P."/>
            <person name="O'Connell R.J."/>
        </authorList>
    </citation>
    <scope>NUCLEOTIDE SEQUENCE [LARGE SCALE GENOMIC DNA]</scope>
    <source>
        <strain evidence="6 7">MAFF 238704</strain>
    </source>
</reference>
<dbReference type="GO" id="GO:0022857">
    <property type="term" value="F:transmembrane transporter activity"/>
    <property type="evidence" value="ECO:0007669"/>
    <property type="project" value="TreeGrafter"/>
</dbReference>
<evidence type="ECO:0000256" key="1">
    <source>
        <dbReference type="ARBA" id="ARBA00004141"/>
    </source>
</evidence>
<evidence type="ECO:0000256" key="4">
    <source>
        <dbReference type="ARBA" id="ARBA00022989"/>
    </source>
</evidence>
<sequence>MILSRIRPIIEGAGSFTTAFIALAFLSDYVGSRTRVCVATQRIEFDTVSVSEEKSTVWNGLSLAVKDSLTWVFACMQEFYVSSHGLNGFFPSIVQGLRLSSQTKTLLLMAPPYLLAAAIALLVSVSSDRRTNRSLHVIGPTTNHAARYFFSFLYVPGAMASTGLIFSWASAVMSETPEKRAAGMEIACLKCQLGGVWSP</sequence>
<dbReference type="GO" id="GO:0016020">
    <property type="term" value="C:membrane"/>
    <property type="evidence" value="ECO:0007669"/>
    <property type="project" value="UniProtKB-SubCell"/>
</dbReference>
<proteinExistence type="predicted"/>
<keyword evidence="3" id="KW-0812">Transmembrane</keyword>
<name>A0A167BE66_COLIC</name>
<evidence type="ECO:0000313" key="7">
    <source>
        <dbReference type="Proteomes" id="UP000076584"/>
    </source>
</evidence>
<keyword evidence="2" id="KW-0813">Transport</keyword>
<dbReference type="PANTHER" id="PTHR43791:SF62">
    <property type="entry name" value="MAJOR FACILITATOR SUPERFAMILY (MFS) PROFILE DOMAIN-CONTAINING PROTEIN"/>
    <property type="match status" value="1"/>
</dbReference>